<dbReference type="AlphaFoldDB" id="A0A2P2N967"/>
<reference evidence="1" key="1">
    <citation type="submission" date="2018-02" db="EMBL/GenBank/DDBJ databases">
        <title>Rhizophora mucronata_Transcriptome.</title>
        <authorList>
            <person name="Meera S.P."/>
            <person name="Sreeshan A."/>
            <person name="Augustine A."/>
        </authorList>
    </citation>
    <scope>NUCLEOTIDE SEQUENCE</scope>
    <source>
        <tissue evidence="1">Leaf</tissue>
    </source>
</reference>
<proteinExistence type="predicted"/>
<evidence type="ECO:0000313" key="1">
    <source>
        <dbReference type="EMBL" id="MBX38992.1"/>
    </source>
</evidence>
<accession>A0A2P2N967</accession>
<dbReference type="EMBL" id="GGEC01058508">
    <property type="protein sequence ID" value="MBX38992.1"/>
    <property type="molecule type" value="Transcribed_RNA"/>
</dbReference>
<organism evidence="1">
    <name type="scientific">Rhizophora mucronata</name>
    <name type="common">Asiatic mangrove</name>
    <dbReference type="NCBI Taxonomy" id="61149"/>
    <lineage>
        <taxon>Eukaryota</taxon>
        <taxon>Viridiplantae</taxon>
        <taxon>Streptophyta</taxon>
        <taxon>Embryophyta</taxon>
        <taxon>Tracheophyta</taxon>
        <taxon>Spermatophyta</taxon>
        <taxon>Magnoliopsida</taxon>
        <taxon>eudicotyledons</taxon>
        <taxon>Gunneridae</taxon>
        <taxon>Pentapetalae</taxon>
        <taxon>rosids</taxon>
        <taxon>fabids</taxon>
        <taxon>Malpighiales</taxon>
        <taxon>Rhizophoraceae</taxon>
        <taxon>Rhizophora</taxon>
    </lineage>
</organism>
<protein>
    <submittedName>
        <fullName evidence="1">Uncharacterized protein</fullName>
    </submittedName>
</protein>
<sequence length="43" mass="5373">MKLKFLIQWNFELCSYLMTQYMNVFKILGFQNFGTQYLFWCHP</sequence>
<name>A0A2P2N967_RHIMU</name>